<feature type="compositionally biased region" description="Low complexity" evidence="1">
    <location>
        <begin position="61"/>
        <end position="74"/>
    </location>
</feature>
<evidence type="ECO:0000313" key="2">
    <source>
        <dbReference type="EMBL" id="OSX75596.1"/>
    </source>
</evidence>
<name>A0A1X6P493_PORUM</name>
<evidence type="ECO:0000313" key="3">
    <source>
        <dbReference type="Proteomes" id="UP000218209"/>
    </source>
</evidence>
<feature type="region of interest" description="Disordered" evidence="1">
    <location>
        <begin position="1"/>
        <end position="96"/>
    </location>
</feature>
<gene>
    <name evidence="2" type="ORF">BU14_0230s0019</name>
</gene>
<dbReference type="Proteomes" id="UP000218209">
    <property type="component" value="Unassembled WGS sequence"/>
</dbReference>
<feature type="compositionally biased region" description="Basic residues" evidence="1">
    <location>
        <begin position="75"/>
        <end position="85"/>
    </location>
</feature>
<organism evidence="2 3">
    <name type="scientific">Porphyra umbilicalis</name>
    <name type="common">Purple laver</name>
    <name type="synonym">Red alga</name>
    <dbReference type="NCBI Taxonomy" id="2786"/>
    <lineage>
        <taxon>Eukaryota</taxon>
        <taxon>Rhodophyta</taxon>
        <taxon>Bangiophyceae</taxon>
        <taxon>Bangiales</taxon>
        <taxon>Bangiaceae</taxon>
        <taxon>Porphyra</taxon>
    </lineage>
</organism>
<dbReference type="AlphaFoldDB" id="A0A1X6P493"/>
<keyword evidence="3" id="KW-1185">Reference proteome</keyword>
<dbReference type="EMBL" id="KV918898">
    <property type="protein sequence ID" value="OSX75596.1"/>
    <property type="molecule type" value="Genomic_DNA"/>
</dbReference>
<proteinExistence type="predicted"/>
<sequence length="96" mass="10045">MRIGGGRGAPPSAASAPPRRRGSRPTGRDGGTTAAAAASGKKKGGGPDRGRNCRRLRFNQRRLTMPAAAAAGRTAGKRGRRHRTTATRGRGKDVEW</sequence>
<evidence type="ECO:0000256" key="1">
    <source>
        <dbReference type="SAM" id="MobiDB-lite"/>
    </source>
</evidence>
<protein>
    <submittedName>
        <fullName evidence="2">Uncharacterized protein</fullName>
    </submittedName>
</protein>
<accession>A0A1X6P493</accession>
<reference evidence="2 3" key="1">
    <citation type="submission" date="2017-03" db="EMBL/GenBank/DDBJ databases">
        <title>WGS assembly of Porphyra umbilicalis.</title>
        <authorList>
            <person name="Brawley S.H."/>
            <person name="Blouin N.A."/>
            <person name="Ficko-Blean E."/>
            <person name="Wheeler G.L."/>
            <person name="Lohr M."/>
            <person name="Goodson H.V."/>
            <person name="Jenkins J.W."/>
            <person name="Blaby-Haas C.E."/>
            <person name="Helliwell K.E."/>
            <person name="Chan C."/>
            <person name="Marriage T."/>
            <person name="Bhattacharya D."/>
            <person name="Klein A.S."/>
            <person name="Badis Y."/>
            <person name="Brodie J."/>
            <person name="Cao Y."/>
            <person name="Collen J."/>
            <person name="Dittami S.M."/>
            <person name="Gachon C.M."/>
            <person name="Green B.R."/>
            <person name="Karpowicz S."/>
            <person name="Kim J.W."/>
            <person name="Kudahl U."/>
            <person name="Lin S."/>
            <person name="Michel G."/>
            <person name="Mittag M."/>
            <person name="Olson B.J."/>
            <person name="Pangilinan J."/>
            <person name="Peng Y."/>
            <person name="Qiu H."/>
            <person name="Shu S."/>
            <person name="Singer J.T."/>
            <person name="Smith A.G."/>
            <person name="Sprecher B.N."/>
            <person name="Wagner V."/>
            <person name="Wang W."/>
            <person name="Wang Z.-Y."/>
            <person name="Yan J."/>
            <person name="Yarish C."/>
            <person name="Zoeuner-Riek S."/>
            <person name="Zhuang Y."/>
            <person name="Zou Y."/>
            <person name="Lindquist E.A."/>
            <person name="Grimwood J."/>
            <person name="Barry K."/>
            <person name="Rokhsar D.S."/>
            <person name="Schmutz J."/>
            <person name="Stiller J.W."/>
            <person name="Grossman A.R."/>
            <person name="Prochnik S.E."/>
        </authorList>
    </citation>
    <scope>NUCLEOTIDE SEQUENCE [LARGE SCALE GENOMIC DNA]</scope>
    <source>
        <strain evidence="2">4086291</strain>
    </source>
</reference>